<dbReference type="InterPro" id="IPR035906">
    <property type="entry name" value="MetI-like_sf"/>
</dbReference>
<proteinExistence type="predicted"/>
<dbReference type="EMBL" id="CP146612">
    <property type="protein sequence ID" value="WWX25569.1"/>
    <property type="molecule type" value="Genomic_DNA"/>
</dbReference>
<dbReference type="SUPFAM" id="SSF161098">
    <property type="entry name" value="MetI-like"/>
    <property type="match status" value="1"/>
</dbReference>
<dbReference type="PANTHER" id="PTHR43632">
    <property type="entry name" value="PERMEASE COMPONENT OF TUNGSTATE ABC TRANSPORTER"/>
    <property type="match status" value="1"/>
</dbReference>
<dbReference type="Gene3D" id="1.10.3720.10">
    <property type="entry name" value="MetI-like"/>
    <property type="match status" value="1"/>
</dbReference>
<evidence type="ECO:0000256" key="2">
    <source>
        <dbReference type="ARBA" id="ARBA00022692"/>
    </source>
</evidence>
<protein>
    <submittedName>
        <fullName evidence="7">ABC transporter permease</fullName>
    </submittedName>
</protein>
<feature type="transmembrane region" description="Helical" evidence="5">
    <location>
        <begin position="30"/>
        <end position="52"/>
    </location>
</feature>
<dbReference type="PROSITE" id="PS50928">
    <property type="entry name" value="ABC_TM1"/>
    <property type="match status" value="1"/>
</dbReference>
<keyword evidence="3 5" id="KW-1133">Transmembrane helix</keyword>
<evidence type="ECO:0000256" key="1">
    <source>
        <dbReference type="ARBA" id="ARBA00004141"/>
    </source>
</evidence>
<keyword evidence="8" id="KW-1185">Reference proteome</keyword>
<evidence type="ECO:0000256" key="5">
    <source>
        <dbReference type="SAM" id="Phobius"/>
    </source>
</evidence>
<evidence type="ECO:0000313" key="7">
    <source>
        <dbReference type="EMBL" id="WWX25569.1"/>
    </source>
</evidence>
<keyword evidence="2 5" id="KW-0812">Transmembrane</keyword>
<evidence type="ECO:0000259" key="6">
    <source>
        <dbReference type="PROSITE" id="PS50928"/>
    </source>
</evidence>
<dbReference type="RefSeq" id="WP_338737851.1">
    <property type="nucleotide sequence ID" value="NZ_CP146612.1"/>
</dbReference>
<feature type="transmembrane region" description="Helical" evidence="5">
    <location>
        <begin position="154"/>
        <end position="177"/>
    </location>
</feature>
<accession>A0ABZ2J3U0</accession>
<gene>
    <name evidence="7" type="ORF">V8247_00945</name>
</gene>
<dbReference type="CDD" id="cd06261">
    <property type="entry name" value="TM_PBP2"/>
    <property type="match status" value="1"/>
</dbReference>
<evidence type="ECO:0000313" key="8">
    <source>
        <dbReference type="Proteomes" id="UP001375370"/>
    </source>
</evidence>
<feature type="transmembrane region" description="Helical" evidence="5">
    <location>
        <begin position="203"/>
        <end position="225"/>
    </location>
</feature>
<dbReference type="Proteomes" id="UP001375370">
    <property type="component" value="Chromosome"/>
</dbReference>
<dbReference type="InterPro" id="IPR049783">
    <property type="entry name" value="ABC_perm_TupB-like"/>
</dbReference>
<feature type="transmembrane region" description="Helical" evidence="5">
    <location>
        <begin position="64"/>
        <end position="85"/>
    </location>
</feature>
<feature type="domain" description="ABC transmembrane type-1" evidence="6">
    <location>
        <begin position="26"/>
        <end position="222"/>
    </location>
</feature>
<keyword evidence="4 5" id="KW-0472">Membrane</keyword>
<organism evidence="7 8">
    <name type="scientific">Candidatus Dehalogenimonas loeffleri</name>
    <dbReference type="NCBI Taxonomy" id="3127115"/>
    <lineage>
        <taxon>Bacteria</taxon>
        <taxon>Bacillati</taxon>
        <taxon>Chloroflexota</taxon>
        <taxon>Dehalococcoidia</taxon>
        <taxon>Dehalococcoidales</taxon>
        <taxon>Dehalococcoidaceae</taxon>
        <taxon>Dehalogenimonas</taxon>
    </lineage>
</organism>
<evidence type="ECO:0000256" key="4">
    <source>
        <dbReference type="ARBA" id="ARBA00023136"/>
    </source>
</evidence>
<comment type="subcellular location">
    <subcellularLocation>
        <location evidence="1">Membrane</location>
        <topology evidence="1">Multi-pass membrane protein</topology>
    </subcellularLocation>
</comment>
<name>A0ABZ2J3U0_9CHLR</name>
<reference evidence="7 8" key="1">
    <citation type="submission" date="2024-03" db="EMBL/GenBank/DDBJ databases">
        <title>A Dehalogenimonas Isolated from Estuarine Sediments Dihaloeliminates Chlorinated Alkanes.</title>
        <authorList>
            <person name="Yang Y."/>
            <person name="Wang H."/>
        </authorList>
    </citation>
    <scope>NUCLEOTIDE SEQUENCE [LARGE SCALE GENOMIC DNA]</scope>
    <source>
        <strain evidence="7 8">W</strain>
    </source>
</reference>
<evidence type="ECO:0000256" key="3">
    <source>
        <dbReference type="ARBA" id="ARBA00022989"/>
    </source>
</evidence>
<feature type="transmembrane region" description="Helical" evidence="5">
    <location>
        <begin position="97"/>
        <end position="121"/>
    </location>
</feature>
<dbReference type="InterPro" id="IPR000515">
    <property type="entry name" value="MetI-like"/>
</dbReference>
<dbReference type="NCBIfam" id="NF038017">
    <property type="entry name" value="ABC_perm1"/>
    <property type="match status" value="1"/>
</dbReference>
<dbReference type="PANTHER" id="PTHR43632:SF1">
    <property type="entry name" value="PERMEASE COMPONENT OF TUNGSTATE ABC TRANSPORTER"/>
    <property type="match status" value="1"/>
</dbReference>
<sequence>MEAIWLGLQKALELIFSLDSEVIEIAWRSLSISATSSLIAAMVALPLGALIFHNTFPGKSLLISFINTLFSLPTVLVGLLVFLFFSRTGPLGEMGLLFTPTIMIIGQALLVTPLMLGLVISAHSGIDRQARETAVTLGASGLQMGILMVKEARFAIFTAFILGFGRAISEVGLALMIGGNISGYTRVLTTAISLETGRGDIELSIALGIILLVIALIINFTLGWMQQHETKYKVRRIE</sequence>